<name>A0AAD6ZQZ1_9AGAR</name>
<evidence type="ECO:0000256" key="4">
    <source>
        <dbReference type="ARBA" id="ARBA00022833"/>
    </source>
</evidence>
<dbReference type="GO" id="GO:0008270">
    <property type="term" value="F:zinc ion binding"/>
    <property type="evidence" value="ECO:0007669"/>
    <property type="project" value="UniProtKB-KW"/>
</dbReference>
<keyword evidence="4" id="KW-0862">Zinc</keyword>
<dbReference type="SUPFAM" id="SSF53098">
    <property type="entry name" value="Ribonuclease H-like"/>
    <property type="match status" value="1"/>
</dbReference>
<dbReference type="Proteomes" id="UP001218218">
    <property type="component" value="Unassembled WGS sequence"/>
</dbReference>
<keyword evidence="5" id="KW-0539">Nucleus</keyword>
<evidence type="ECO:0000256" key="1">
    <source>
        <dbReference type="ARBA" id="ARBA00004123"/>
    </source>
</evidence>
<keyword evidence="3" id="KW-0863">Zinc-finger</keyword>
<dbReference type="PANTHER" id="PTHR46481:SF10">
    <property type="entry name" value="ZINC FINGER BED DOMAIN-CONTAINING PROTEIN 39"/>
    <property type="match status" value="1"/>
</dbReference>
<keyword evidence="2" id="KW-0479">Metal-binding</keyword>
<gene>
    <name evidence="6" type="ORF">DFH08DRAFT_1019455</name>
</gene>
<dbReference type="InterPro" id="IPR052035">
    <property type="entry name" value="ZnF_BED_domain_contain"/>
</dbReference>
<organism evidence="6 7">
    <name type="scientific">Mycena albidolilacea</name>
    <dbReference type="NCBI Taxonomy" id="1033008"/>
    <lineage>
        <taxon>Eukaryota</taxon>
        <taxon>Fungi</taxon>
        <taxon>Dikarya</taxon>
        <taxon>Basidiomycota</taxon>
        <taxon>Agaricomycotina</taxon>
        <taxon>Agaricomycetes</taxon>
        <taxon>Agaricomycetidae</taxon>
        <taxon>Agaricales</taxon>
        <taxon>Marasmiineae</taxon>
        <taxon>Mycenaceae</taxon>
        <taxon>Mycena</taxon>
    </lineage>
</organism>
<dbReference type="GO" id="GO:0005634">
    <property type="term" value="C:nucleus"/>
    <property type="evidence" value="ECO:0007669"/>
    <property type="project" value="UniProtKB-SubCell"/>
</dbReference>
<protein>
    <submittedName>
        <fullName evidence="6">Uncharacterized protein</fullName>
    </submittedName>
</protein>
<comment type="subcellular location">
    <subcellularLocation>
        <location evidence="1">Nucleus</location>
    </subcellularLocation>
</comment>
<dbReference type="InterPro" id="IPR012337">
    <property type="entry name" value="RNaseH-like_sf"/>
</dbReference>
<evidence type="ECO:0000313" key="7">
    <source>
        <dbReference type="Proteomes" id="UP001218218"/>
    </source>
</evidence>
<reference evidence="6" key="1">
    <citation type="submission" date="2023-03" db="EMBL/GenBank/DDBJ databases">
        <title>Massive genome expansion in bonnet fungi (Mycena s.s.) driven by repeated elements and novel gene families across ecological guilds.</title>
        <authorList>
            <consortium name="Lawrence Berkeley National Laboratory"/>
            <person name="Harder C.B."/>
            <person name="Miyauchi S."/>
            <person name="Viragh M."/>
            <person name="Kuo A."/>
            <person name="Thoen E."/>
            <person name="Andreopoulos B."/>
            <person name="Lu D."/>
            <person name="Skrede I."/>
            <person name="Drula E."/>
            <person name="Henrissat B."/>
            <person name="Morin E."/>
            <person name="Kohler A."/>
            <person name="Barry K."/>
            <person name="LaButti K."/>
            <person name="Morin E."/>
            <person name="Salamov A."/>
            <person name="Lipzen A."/>
            <person name="Mereny Z."/>
            <person name="Hegedus B."/>
            <person name="Baldrian P."/>
            <person name="Stursova M."/>
            <person name="Weitz H."/>
            <person name="Taylor A."/>
            <person name="Grigoriev I.V."/>
            <person name="Nagy L.G."/>
            <person name="Martin F."/>
            <person name="Kauserud H."/>
        </authorList>
    </citation>
    <scope>NUCLEOTIDE SEQUENCE</scope>
    <source>
        <strain evidence="6">CBHHK002</strain>
    </source>
</reference>
<evidence type="ECO:0000256" key="3">
    <source>
        <dbReference type="ARBA" id="ARBA00022771"/>
    </source>
</evidence>
<keyword evidence="7" id="KW-1185">Reference proteome</keyword>
<evidence type="ECO:0000313" key="6">
    <source>
        <dbReference type="EMBL" id="KAJ7334841.1"/>
    </source>
</evidence>
<comment type="caution">
    <text evidence="6">The sequence shown here is derived from an EMBL/GenBank/DDBJ whole genome shotgun (WGS) entry which is preliminary data.</text>
</comment>
<dbReference type="AlphaFoldDB" id="A0AAD6ZQZ1"/>
<proteinExistence type="predicted"/>
<dbReference type="PANTHER" id="PTHR46481">
    <property type="entry name" value="ZINC FINGER BED DOMAIN-CONTAINING PROTEIN 4"/>
    <property type="match status" value="1"/>
</dbReference>
<dbReference type="EMBL" id="JARIHO010000032">
    <property type="protein sequence ID" value="KAJ7334841.1"/>
    <property type="molecule type" value="Genomic_DNA"/>
</dbReference>
<evidence type="ECO:0000256" key="2">
    <source>
        <dbReference type="ARBA" id="ARBA00022723"/>
    </source>
</evidence>
<accession>A0AAD6ZQZ1</accession>
<sequence length="220" mass="24740">MSTVTCDNAGNNGTMMEEIELELTALGIPFNSQGNRIRYALTLDPVGAARKLVTACRASGQRRETFEKTIMEGNEAGGWGDPPAILRVVGLLKDVETRWSATFLMIDRVLEQYQAVDKFLNAPGQEEIAHHSFDPMTLRVLQDIRRFLEIFHIVQEIVSAEKTPTLSIVLPMYEKLIVMLNDLAKDLDELSHAIKVSVQKLEEYLSLSRRTKIYSLAMGK</sequence>
<evidence type="ECO:0000256" key="5">
    <source>
        <dbReference type="ARBA" id="ARBA00023242"/>
    </source>
</evidence>